<feature type="transmembrane region" description="Helical" evidence="1">
    <location>
        <begin position="55"/>
        <end position="85"/>
    </location>
</feature>
<evidence type="ECO:0000313" key="3">
    <source>
        <dbReference type="EMBL" id="QIN80986.1"/>
    </source>
</evidence>
<protein>
    <submittedName>
        <fullName evidence="3">CPBP family intramembrane metalloprotease</fullName>
    </submittedName>
</protein>
<keyword evidence="3" id="KW-0482">Metalloprotease</keyword>
<dbReference type="Proteomes" id="UP000502706">
    <property type="component" value="Plasmid unnamed1"/>
</dbReference>
<sequence length="243" mass="24890">MIEDPAVLLLSVVAQNVVLIVLTVGLFWAGVFVARRLGAGAGYSLRGLGISRPKGGLVAAVGIGFLVGLGVVVGSLVIGGLSALVLESLGYSAENEAQQMLLGGLQGWVQESPLAAIGAALLVIVLFGPAVEEFVFRGAIFGGLYRLGAFFSRRTGGGTEGSARFADRFSFLGAALLSSAVFAALHQSAVIFPAIFLLAVVLCLLYRRTGSLLSPFVAHATFNSFTVLLIVLSAVGALPPGAS</sequence>
<keyword evidence="3" id="KW-0645">Protease</keyword>
<evidence type="ECO:0000256" key="1">
    <source>
        <dbReference type="SAM" id="Phobius"/>
    </source>
</evidence>
<feature type="transmembrane region" description="Helical" evidence="1">
    <location>
        <begin position="216"/>
        <end position="238"/>
    </location>
</feature>
<keyword evidence="3" id="KW-0614">Plasmid</keyword>
<dbReference type="GO" id="GO:0004175">
    <property type="term" value="F:endopeptidase activity"/>
    <property type="evidence" value="ECO:0007669"/>
    <property type="project" value="UniProtKB-ARBA"/>
</dbReference>
<accession>A0A6G8Q3F3</accession>
<name>A0A6G8Q3F3_9ACTN</name>
<dbReference type="GO" id="GO:0008237">
    <property type="term" value="F:metallopeptidase activity"/>
    <property type="evidence" value="ECO:0007669"/>
    <property type="project" value="UniProtKB-KW"/>
</dbReference>
<dbReference type="Pfam" id="PF02517">
    <property type="entry name" value="Rce1-like"/>
    <property type="match status" value="1"/>
</dbReference>
<keyword evidence="1" id="KW-0472">Membrane</keyword>
<evidence type="ECO:0000313" key="4">
    <source>
        <dbReference type="Proteomes" id="UP000502706"/>
    </source>
</evidence>
<dbReference type="InterPro" id="IPR003675">
    <property type="entry name" value="Rce1/LyrA-like_dom"/>
</dbReference>
<gene>
    <name evidence="3" type="ORF">GBA65_21245</name>
</gene>
<feature type="transmembrane region" description="Helical" evidence="1">
    <location>
        <begin position="171"/>
        <end position="204"/>
    </location>
</feature>
<organism evidence="3 4">
    <name type="scientific">Rubrobacter marinus</name>
    <dbReference type="NCBI Taxonomy" id="2653852"/>
    <lineage>
        <taxon>Bacteria</taxon>
        <taxon>Bacillati</taxon>
        <taxon>Actinomycetota</taxon>
        <taxon>Rubrobacteria</taxon>
        <taxon>Rubrobacterales</taxon>
        <taxon>Rubrobacteraceae</taxon>
        <taxon>Rubrobacter</taxon>
    </lineage>
</organism>
<feature type="transmembrane region" description="Helical" evidence="1">
    <location>
        <begin position="6"/>
        <end position="34"/>
    </location>
</feature>
<dbReference type="EMBL" id="CP045122">
    <property type="protein sequence ID" value="QIN80986.1"/>
    <property type="molecule type" value="Genomic_DNA"/>
</dbReference>
<evidence type="ECO:0000259" key="2">
    <source>
        <dbReference type="Pfam" id="PF02517"/>
    </source>
</evidence>
<reference evidence="3 4" key="1">
    <citation type="submission" date="2019-10" db="EMBL/GenBank/DDBJ databases">
        <title>Rubrobacter sp nov SCSIO 52915 isolated from a deep-sea sediment in the South China Sea.</title>
        <authorList>
            <person name="Chen R.W."/>
        </authorList>
    </citation>
    <scope>NUCLEOTIDE SEQUENCE [LARGE SCALE GENOMIC DNA]</scope>
    <source>
        <strain evidence="3 4">SCSIO 52915</strain>
        <plasmid evidence="3 4">unnamed1</plasmid>
    </source>
</reference>
<dbReference type="GO" id="GO:0006508">
    <property type="term" value="P:proteolysis"/>
    <property type="evidence" value="ECO:0007669"/>
    <property type="project" value="UniProtKB-KW"/>
</dbReference>
<dbReference type="GO" id="GO:0080120">
    <property type="term" value="P:CAAX-box protein maturation"/>
    <property type="evidence" value="ECO:0007669"/>
    <property type="project" value="UniProtKB-ARBA"/>
</dbReference>
<keyword evidence="4" id="KW-1185">Reference proteome</keyword>
<dbReference type="RefSeq" id="WP_166398699.1">
    <property type="nucleotide sequence ID" value="NZ_CP045122.1"/>
</dbReference>
<feature type="domain" description="CAAX prenyl protease 2/Lysostaphin resistance protein A-like" evidence="2">
    <location>
        <begin position="119"/>
        <end position="224"/>
    </location>
</feature>
<dbReference type="AlphaFoldDB" id="A0A6G8Q3F3"/>
<keyword evidence="1" id="KW-0812">Transmembrane</keyword>
<geneLocation type="plasmid" evidence="3 4">
    <name>unnamed1</name>
</geneLocation>
<feature type="transmembrane region" description="Helical" evidence="1">
    <location>
        <begin position="105"/>
        <end position="127"/>
    </location>
</feature>
<dbReference type="KEGG" id="rmar:GBA65_21245"/>
<keyword evidence="1" id="KW-1133">Transmembrane helix</keyword>
<proteinExistence type="predicted"/>
<keyword evidence="3" id="KW-0378">Hydrolase</keyword>